<proteinExistence type="predicted"/>
<sequence length="112" mass="11900">MRCAPCQGAPTSMYSISLGLIEAGPSLSVPKGLSAIERDVLDALSDEYVSTTVIKCRARLPINQRNGPTLQACIDLRSRGLAESIGSGLSLRWRRRTADDASIAPEGGGIDR</sequence>
<dbReference type="Proteomes" id="UP001055247">
    <property type="component" value="Unassembled WGS sequence"/>
</dbReference>
<evidence type="ECO:0008006" key="3">
    <source>
        <dbReference type="Google" id="ProtNLM"/>
    </source>
</evidence>
<keyword evidence="2" id="KW-1185">Reference proteome</keyword>
<evidence type="ECO:0000313" key="1">
    <source>
        <dbReference type="EMBL" id="GJD89791.1"/>
    </source>
</evidence>
<accession>A0AAV4ZNS5</accession>
<reference evidence="1" key="1">
    <citation type="journal article" date="2016" name="Front. Microbiol.">
        <title>Genome Sequence of the Piezophilic, Mesophilic Sulfate-Reducing Bacterium Desulfovibrio indicus J2T.</title>
        <authorList>
            <person name="Cao J."/>
            <person name="Maignien L."/>
            <person name="Shao Z."/>
            <person name="Alain K."/>
            <person name="Jebbar M."/>
        </authorList>
    </citation>
    <scope>NUCLEOTIDE SEQUENCE</scope>
    <source>
        <strain evidence="1">DSM 16372</strain>
    </source>
</reference>
<organism evidence="1 2">
    <name type="scientific">Methylobacterium hispanicum</name>
    <dbReference type="NCBI Taxonomy" id="270350"/>
    <lineage>
        <taxon>Bacteria</taxon>
        <taxon>Pseudomonadati</taxon>
        <taxon>Pseudomonadota</taxon>
        <taxon>Alphaproteobacteria</taxon>
        <taxon>Hyphomicrobiales</taxon>
        <taxon>Methylobacteriaceae</taxon>
        <taxon>Methylobacterium</taxon>
    </lineage>
</organism>
<dbReference type="AlphaFoldDB" id="A0AAV4ZNS5"/>
<gene>
    <name evidence="1" type="ORF">BHAOGJBA_3323</name>
</gene>
<comment type="caution">
    <text evidence="1">The sequence shown here is derived from an EMBL/GenBank/DDBJ whole genome shotgun (WGS) entry which is preliminary data.</text>
</comment>
<protein>
    <recommendedName>
        <fullName evidence="3">HTH luxR-type domain-containing protein</fullName>
    </recommendedName>
</protein>
<name>A0AAV4ZNS5_9HYPH</name>
<reference evidence="1" key="2">
    <citation type="submission" date="2021-08" db="EMBL/GenBank/DDBJ databases">
        <authorList>
            <person name="Tani A."/>
            <person name="Ola A."/>
            <person name="Ogura Y."/>
            <person name="Katsura K."/>
            <person name="Hayashi T."/>
        </authorList>
    </citation>
    <scope>NUCLEOTIDE SEQUENCE</scope>
    <source>
        <strain evidence="1">DSM 16372</strain>
    </source>
</reference>
<evidence type="ECO:0000313" key="2">
    <source>
        <dbReference type="Proteomes" id="UP001055247"/>
    </source>
</evidence>
<dbReference type="EMBL" id="BPQO01000014">
    <property type="protein sequence ID" value="GJD89791.1"/>
    <property type="molecule type" value="Genomic_DNA"/>
</dbReference>